<sequence length="277" mass="31094">MLLSSINNNYESPLDLRKDKNGASEIPLCTLIHYENLSENVKALFDEISQKYEFQCHHGPRECYGNTVQGCAISLYPDTETHLNFINCMESYPRPSESGPKCARRLSLDWKSISKCADGEAGKQILYKNSELTKELQPSLTFVPWINVNKVHSDSIQRRALRDLKSVVCDAHERSAAEPVTCNITGQRYASLLEQSVIPALQTRRCDTTTEYMQDVVVGNLVDNILESLEMSWMNYLFDSFYKVLGWMKMGLSQAAAARSSQTGSQCDPTTLGSIGI</sequence>
<keyword evidence="5" id="KW-0325">Glycoprotein</keyword>
<comment type="similarity">
    <text evidence="2">Belongs to the GILT family.</text>
</comment>
<dbReference type="AlphaFoldDB" id="A0A8X6VVI8"/>
<accession>A0A8X6VVI8</accession>
<keyword evidence="4" id="KW-0732">Signal</keyword>
<evidence type="ECO:0000256" key="1">
    <source>
        <dbReference type="ARBA" id="ARBA00004613"/>
    </source>
</evidence>
<evidence type="ECO:0000256" key="5">
    <source>
        <dbReference type="ARBA" id="ARBA00023180"/>
    </source>
</evidence>
<dbReference type="InterPro" id="IPR004911">
    <property type="entry name" value="Interferon-induced_GILT"/>
</dbReference>
<protein>
    <submittedName>
        <fullName evidence="6">Gamma-interferon-inducible lysosomal thiol reductase</fullName>
    </submittedName>
</protein>
<evidence type="ECO:0000256" key="4">
    <source>
        <dbReference type="ARBA" id="ARBA00022729"/>
    </source>
</evidence>
<evidence type="ECO:0000313" key="7">
    <source>
        <dbReference type="Proteomes" id="UP000887159"/>
    </source>
</evidence>
<dbReference type="PANTHER" id="PTHR13234:SF8">
    <property type="entry name" value="GAMMA-INTERFERON-INDUCIBLE LYSOSOMAL THIOL REDUCTASE"/>
    <property type="match status" value="1"/>
</dbReference>
<dbReference type="Proteomes" id="UP000887159">
    <property type="component" value="Unassembled WGS sequence"/>
</dbReference>
<dbReference type="GO" id="GO:0005576">
    <property type="term" value="C:extracellular region"/>
    <property type="evidence" value="ECO:0007669"/>
    <property type="project" value="UniProtKB-SubCell"/>
</dbReference>
<comment type="subcellular location">
    <subcellularLocation>
        <location evidence="1">Secreted</location>
    </subcellularLocation>
</comment>
<evidence type="ECO:0000256" key="3">
    <source>
        <dbReference type="ARBA" id="ARBA00022525"/>
    </source>
</evidence>
<gene>
    <name evidence="6" type="primary">ifi30</name>
    <name evidence="6" type="ORF">TNCV_3764531</name>
</gene>
<dbReference type="GO" id="GO:0016671">
    <property type="term" value="F:oxidoreductase activity, acting on a sulfur group of donors, disulfide as acceptor"/>
    <property type="evidence" value="ECO:0007669"/>
    <property type="project" value="InterPro"/>
</dbReference>
<proteinExistence type="inferred from homology"/>
<reference evidence="6" key="1">
    <citation type="submission" date="2020-08" db="EMBL/GenBank/DDBJ databases">
        <title>Multicomponent nature underlies the extraordinary mechanical properties of spider dragline silk.</title>
        <authorList>
            <person name="Kono N."/>
            <person name="Nakamura H."/>
            <person name="Mori M."/>
            <person name="Yoshida Y."/>
            <person name="Ohtoshi R."/>
            <person name="Malay A.D."/>
            <person name="Moran D.A.P."/>
            <person name="Tomita M."/>
            <person name="Numata K."/>
            <person name="Arakawa K."/>
        </authorList>
    </citation>
    <scope>NUCLEOTIDE SEQUENCE</scope>
</reference>
<dbReference type="EMBL" id="BMAU01021362">
    <property type="protein sequence ID" value="GFY23214.1"/>
    <property type="molecule type" value="Genomic_DNA"/>
</dbReference>
<dbReference type="Pfam" id="PF03227">
    <property type="entry name" value="GILT"/>
    <property type="match status" value="1"/>
</dbReference>
<name>A0A8X6VVI8_TRICX</name>
<comment type="caution">
    <text evidence="6">The sequence shown here is derived from an EMBL/GenBank/DDBJ whole genome shotgun (WGS) entry which is preliminary data.</text>
</comment>
<organism evidence="6 7">
    <name type="scientific">Trichonephila clavipes</name>
    <name type="common">Golden silk orbweaver</name>
    <name type="synonym">Nephila clavipes</name>
    <dbReference type="NCBI Taxonomy" id="2585209"/>
    <lineage>
        <taxon>Eukaryota</taxon>
        <taxon>Metazoa</taxon>
        <taxon>Ecdysozoa</taxon>
        <taxon>Arthropoda</taxon>
        <taxon>Chelicerata</taxon>
        <taxon>Arachnida</taxon>
        <taxon>Araneae</taxon>
        <taxon>Araneomorphae</taxon>
        <taxon>Entelegynae</taxon>
        <taxon>Araneoidea</taxon>
        <taxon>Nephilidae</taxon>
        <taxon>Trichonephila</taxon>
    </lineage>
</organism>
<keyword evidence="3" id="KW-0964">Secreted</keyword>
<dbReference type="PANTHER" id="PTHR13234">
    <property type="entry name" value="GAMMA-INTERFERON INDUCIBLE LYSOSOMAL THIOL REDUCTASE GILT"/>
    <property type="match status" value="1"/>
</dbReference>
<evidence type="ECO:0000313" key="6">
    <source>
        <dbReference type="EMBL" id="GFY23214.1"/>
    </source>
</evidence>
<evidence type="ECO:0000256" key="2">
    <source>
        <dbReference type="ARBA" id="ARBA00005679"/>
    </source>
</evidence>
<keyword evidence="7" id="KW-1185">Reference proteome</keyword>